<dbReference type="Pfam" id="PF00069">
    <property type="entry name" value="Pkinase"/>
    <property type="match status" value="1"/>
</dbReference>
<dbReference type="PANTHER" id="PTHR24359:SF1">
    <property type="entry name" value="INHIBITOR OF NUCLEAR FACTOR KAPPA-B KINASE EPSILON SUBUNIT HOMOLOG 1-RELATED"/>
    <property type="match status" value="1"/>
</dbReference>
<keyword evidence="4" id="KW-1185">Reference proteome</keyword>
<feature type="compositionally biased region" description="Low complexity" evidence="1">
    <location>
        <begin position="86"/>
        <end position="98"/>
    </location>
</feature>
<dbReference type="SUPFAM" id="SSF56112">
    <property type="entry name" value="Protein kinase-like (PK-like)"/>
    <property type="match status" value="1"/>
</dbReference>
<evidence type="ECO:0000259" key="2">
    <source>
        <dbReference type="SMART" id="SM00220"/>
    </source>
</evidence>
<accession>A0A9P7UH01</accession>
<evidence type="ECO:0000256" key="1">
    <source>
        <dbReference type="SAM" id="MobiDB-lite"/>
    </source>
</evidence>
<reference evidence="3" key="1">
    <citation type="submission" date="2021-05" db="EMBL/GenBank/DDBJ databases">
        <title>Comparative genomics of three Colletotrichum scovillei strains and genetic complementation revealed genes involved fungal growth and virulence on chili pepper.</title>
        <authorList>
            <person name="Hsieh D.-K."/>
            <person name="Chuang S.-C."/>
            <person name="Chen C.-Y."/>
            <person name="Chao Y.-T."/>
            <person name="Lu M.-Y.J."/>
            <person name="Lee M.-H."/>
            <person name="Shih M.-C."/>
        </authorList>
    </citation>
    <scope>NUCLEOTIDE SEQUENCE</scope>
    <source>
        <strain evidence="3">Coll-153</strain>
    </source>
</reference>
<dbReference type="EMBL" id="JAESDN010000002">
    <property type="protein sequence ID" value="KAG7056049.1"/>
    <property type="molecule type" value="Genomic_DNA"/>
</dbReference>
<keyword evidence="3" id="KW-0808">Transferase</keyword>
<organism evidence="3 4">
    <name type="scientific">Colletotrichum scovillei</name>
    <dbReference type="NCBI Taxonomy" id="1209932"/>
    <lineage>
        <taxon>Eukaryota</taxon>
        <taxon>Fungi</taxon>
        <taxon>Dikarya</taxon>
        <taxon>Ascomycota</taxon>
        <taxon>Pezizomycotina</taxon>
        <taxon>Sordariomycetes</taxon>
        <taxon>Hypocreomycetidae</taxon>
        <taxon>Glomerellales</taxon>
        <taxon>Glomerellaceae</taxon>
        <taxon>Colletotrichum</taxon>
        <taxon>Colletotrichum acutatum species complex</taxon>
    </lineage>
</organism>
<evidence type="ECO:0000313" key="3">
    <source>
        <dbReference type="EMBL" id="KAG7056049.1"/>
    </source>
</evidence>
<dbReference type="AlphaFoldDB" id="A0A9P7UH01"/>
<comment type="caution">
    <text evidence="3">The sequence shown here is derived from an EMBL/GenBank/DDBJ whole genome shotgun (WGS) entry which is preliminary data.</text>
</comment>
<gene>
    <name evidence="3" type="ORF">JMJ77_008500</name>
</gene>
<dbReference type="PANTHER" id="PTHR24359">
    <property type="entry name" value="SERINE/THREONINE-PROTEIN KINASE SBK1"/>
    <property type="match status" value="1"/>
</dbReference>
<proteinExistence type="predicted"/>
<feature type="domain" description="Protein kinase" evidence="2">
    <location>
        <begin position="294"/>
        <end position="536"/>
    </location>
</feature>
<dbReference type="InterPro" id="IPR000719">
    <property type="entry name" value="Prot_kinase_dom"/>
</dbReference>
<dbReference type="Gene3D" id="1.10.510.10">
    <property type="entry name" value="Transferase(Phosphotransferase) domain 1"/>
    <property type="match status" value="1"/>
</dbReference>
<dbReference type="GO" id="GO:0005524">
    <property type="term" value="F:ATP binding"/>
    <property type="evidence" value="ECO:0007669"/>
    <property type="project" value="InterPro"/>
</dbReference>
<feature type="region of interest" description="Disordered" evidence="1">
    <location>
        <begin position="48"/>
        <end position="106"/>
    </location>
</feature>
<sequence length="768" mass="86399">MDIEGLDADESLTLAVDLCQQVVNPLHRLQNAAWNVTICHADTLPLGRDSQERSEQQVSPGSWLSRPPGNDVSDGVSVQTQHDRGYAAAAKAHGASAGPLEPKSENNKQYLVEIGSQFGTSKKEPSIKSMCDDICNSFARYAGKDDGDQWLPVPELLRIFTTHSVHSALMETFPLGTMTESARWEYANKICPGTGSVGARSVFAILTLLGNINEIIEFLNNGLTDTALPFVRNTTVNEVNGRLFPQGLSDQTLENWHFGSQWQLKDWTAFDAFQKRMGSPFFVLQRDQDLIPHYELEKHTVLPFTTDEGPEEKSWFSKNETERNPYFAVKELLRIEQKEKTSDQIINLPEEVRALTKTLENLLLFESPRYPEGILVISDFGFTRFHCRDTRSNTSFIGWSPTHCAPEVQLGKKISRSYDIWTLGCVYVEFATWYLTGSKGVGDEFVRRRLQDDQVGPSGIRYDKFFNVHLTSEGRQKPELKDSVQKWVDKLRRKSLCNKFFQDFLCFILDRMLRVDSKSRAGSDQVAAELKALELLCSNNNTEYLSRQHSPRLSASSSSQTSFLEDQSARSESFNVNACTPQTFQTWCSQSDFGSDHPVKEADRRRSIVNMDEVMAMGMATFSETISNMPQIGGEDVIPEVPQSVVVSNEQRVLDSTSRQISLLVDHAVQVPPCRSQGSYIDSDGRQLRHSLVSDVQQTKTMSLEGDLATRQPAVNLPMEQSQTHTQTTTLDLPHHAAKDGGSLGVKPWLRYCLPCSKHRELRVDDFS</sequence>
<keyword evidence="3" id="KW-0418">Kinase</keyword>
<dbReference type="Proteomes" id="UP000699042">
    <property type="component" value="Unassembled WGS sequence"/>
</dbReference>
<name>A0A9P7UH01_9PEZI</name>
<dbReference type="InterPro" id="IPR011009">
    <property type="entry name" value="Kinase-like_dom_sf"/>
</dbReference>
<dbReference type="GO" id="GO:0004674">
    <property type="term" value="F:protein serine/threonine kinase activity"/>
    <property type="evidence" value="ECO:0007669"/>
    <property type="project" value="TreeGrafter"/>
</dbReference>
<evidence type="ECO:0000313" key="4">
    <source>
        <dbReference type="Proteomes" id="UP000699042"/>
    </source>
</evidence>
<protein>
    <submittedName>
        <fullName evidence="3">Kinase-like protein</fullName>
    </submittedName>
</protein>
<dbReference type="SMART" id="SM00220">
    <property type="entry name" value="S_TKc"/>
    <property type="match status" value="1"/>
</dbReference>